<evidence type="ECO:0000313" key="3">
    <source>
        <dbReference type="Proteomes" id="UP000271700"/>
    </source>
</evidence>
<proteinExistence type="predicted"/>
<dbReference type="OrthoDB" id="8096613at2"/>
<protein>
    <submittedName>
        <fullName evidence="2">Uncharacterized protein DUF1127</fullName>
    </submittedName>
</protein>
<keyword evidence="3" id="KW-1185">Reference proteome</keyword>
<dbReference type="InterPro" id="IPR009506">
    <property type="entry name" value="YjiS-like"/>
</dbReference>
<dbReference type="Proteomes" id="UP000271700">
    <property type="component" value="Unassembled WGS sequence"/>
</dbReference>
<dbReference type="AlphaFoldDB" id="A0A497ZXT0"/>
<name>A0A497ZXT0_9RHOB</name>
<gene>
    <name evidence="2" type="ORF">CLV75_1178</name>
</gene>
<evidence type="ECO:0000259" key="1">
    <source>
        <dbReference type="Pfam" id="PF06568"/>
    </source>
</evidence>
<feature type="domain" description="YjiS-like" evidence="1">
    <location>
        <begin position="28"/>
        <end position="52"/>
    </location>
</feature>
<sequence>MTHLAISTLRRIKGKSIGDRLLNMLSLSRQRQKLAQLDDRALEDIGITRSEAQAEASRPMWDAPDYWYKHLY</sequence>
<comment type="caution">
    <text evidence="2">The sequence shown here is derived from an EMBL/GenBank/DDBJ whole genome shotgun (WGS) entry which is preliminary data.</text>
</comment>
<organism evidence="2 3">
    <name type="scientific">Ruegeria conchae</name>
    <dbReference type="NCBI Taxonomy" id="981384"/>
    <lineage>
        <taxon>Bacteria</taxon>
        <taxon>Pseudomonadati</taxon>
        <taxon>Pseudomonadota</taxon>
        <taxon>Alphaproteobacteria</taxon>
        <taxon>Rhodobacterales</taxon>
        <taxon>Roseobacteraceae</taxon>
        <taxon>Ruegeria</taxon>
    </lineage>
</organism>
<dbReference type="RefSeq" id="WP_010441905.1">
    <property type="nucleotide sequence ID" value="NZ_AEYW01000013.1"/>
</dbReference>
<reference evidence="2 3" key="1">
    <citation type="submission" date="2018-10" db="EMBL/GenBank/DDBJ databases">
        <title>Genomic Encyclopedia of Archaeal and Bacterial Type Strains, Phase II (KMG-II): from individual species to whole genera.</title>
        <authorList>
            <person name="Goeker M."/>
        </authorList>
    </citation>
    <scope>NUCLEOTIDE SEQUENCE [LARGE SCALE GENOMIC DNA]</scope>
    <source>
        <strain evidence="2 3">DSM 29317</strain>
    </source>
</reference>
<accession>A0A497ZXT0</accession>
<dbReference type="EMBL" id="RCCT01000001">
    <property type="protein sequence ID" value="RLK11183.1"/>
    <property type="molecule type" value="Genomic_DNA"/>
</dbReference>
<evidence type="ECO:0000313" key="2">
    <source>
        <dbReference type="EMBL" id="RLK11183.1"/>
    </source>
</evidence>
<dbReference type="Pfam" id="PF06568">
    <property type="entry name" value="YjiS-like"/>
    <property type="match status" value="1"/>
</dbReference>
<dbReference type="STRING" id="981384.GCA_000192475_01821"/>